<organism evidence="3">
    <name type="scientific">marine metagenome</name>
    <dbReference type="NCBI Taxonomy" id="408172"/>
    <lineage>
        <taxon>unclassified sequences</taxon>
        <taxon>metagenomes</taxon>
        <taxon>ecological metagenomes</taxon>
    </lineage>
</organism>
<dbReference type="GO" id="GO:0016831">
    <property type="term" value="F:carboxy-lyase activity"/>
    <property type="evidence" value="ECO:0007669"/>
    <property type="project" value="InterPro"/>
</dbReference>
<accession>A0A381UUB6</accession>
<dbReference type="SUPFAM" id="SSF51556">
    <property type="entry name" value="Metallo-dependent hydrolases"/>
    <property type="match status" value="1"/>
</dbReference>
<gene>
    <name evidence="3" type="ORF">METZ01_LOCUS84626</name>
</gene>
<evidence type="ECO:0000313" key="3">
    <source>
        <dbReference type="EMBL" id="SVA31772.1"/>
    </source>
</evidence>
<feature type="domain" description="Amidohydrolase-related" evidence="2">
    <location>
        <begin position="56"/>
        <end position="299"/>
    </location>
</feature>
<dbReference type="Pfam" id="PF04909">
    <property type="entry name" value="Amidohydro_2"/>
    <property type="match status" value="1"/>
</dbReference>
<dbReference type="EMBL" id="UINC01007163">
    <property type="protein sequence ID" value="SVA31772.1"/>
    <property type="molecule type" value="Genomic_DNA"/>
</dbReference>
<keyword evidence="1" id="KW-0456">Lyase</keyword>
<sequence length="302" mass="34479">MRITTDFMVMTDDQKLNYKAIDAVVNIWTREALSHRPDWGDDFFVGKMNAENTLMAGLSLEEMIEKMEEAGIEKAFLIAARTGRVGLPGCYHMPYSVVADACAKYPERFYGLAGIDPFEGMKGVRAFEDAVNNMGFIGAHLYPHWFELAPDHAKYYPFYAKCCELNVPIQMQVGQSMVYSQEYRTKSVGQPIALDAVACDFPELKLIGIHVGIPWHDEMISMAWKHDNIFIGCDAHRPKYWPKSFIRYLNSYGQDKIIFGTDFPVLEFKKTIDDIDALGLKSEVRKKLLRDNVIRVYELGSK</sequence>
<evidence type="ECO:0000259" key="2">
    <source>
        <dbReference type="Pfam" id="PF04909"/>
    </source>
</evidence>
<dbReference type="InterPro" id="IPR006680">
    <property type="entry name" value="Amidohydro-rel"/>
</dbReference>
<proteinExistence type="predicted"/>
<dbReference type="AlphaFoldDB" id="A0A381UUB6"/>
<dbReference type="Gene3D" id="3.20.20.140">
    <property type="entry name" value="Metal-dependent hydrolases"/>
    <property type="match status" value="1"/>
</dbReference>
<dbReference type="InterPro" id="IPR032465">
    <property type="entry name" value="ACMSD"/>
</dbReference>
<dbReference type="InterPro" id="IPR032466">
    <property type="entry name" value="Metal_Hydrolase"/>
</dbReference>
<dbReference type="GO" id="GO:0016787">
    <property type="term" value="F:hydrolase activity"/>
    <property type="evidence" value="ECO:0007669"/>
    <property type="project" value="InterPro"/>
</dbReference>
<protein>
    <recommendedName>
        <fullName evidence="2">Amidohydrolase-related domain-containing protein</fullName>
    </recommendedName>
</protein>
<dbReference type="PANTHER" id="PTHR21240:SF19">
    <property type="entry name" value="CATALYTIC_ HYDROLASE"/>
    <property type="match status" value="1"/>
</dbReference>
<name>A0A381UUB6_9ZZZZ</name>
<dbReference type="PANTHER" id="PTHR21240">
    <property type="entry name" value="2-AMINO-3-CARBOXYLMUCONATE-6-SEMIALDEHYDE DECARBOXYLASE"/>
    <property type="match status" value="1"/>
</dbReference>
<evidence type="ECO:0000256" key="1">
    <source>
        <dbReference type="ARBA" id="ARBA00023239"/>
    </source>
</evidence>
<reference evidence="3" key="1">
    <citation type="submission" date="2018-05" db="EMBL/GenBank/DDBJ databases">
        <authorList>
            <person name="Lanie J.A."/>
            <person name="Ng W.-L."/>
            <person name="Kazmierczak K.M."/>
            <person name="Andrzejewski T.M."/>
            <person name="Davidsen T.M."/>
            <person name="Wayne K.J."/>
            <person name="Tettelin H."/>
            <person name="Glass J.I."/>
            <person name="Rusch D."/>
            <person name="Podicherti R."/>
            <person name="Tsui H.-C.T."/>
            <person name="Winkler M.E."/>
        </authorList>
    </citation>
    <scope>NUCLEOTIDE SEQUENCE</scope>
</reference>